<dbReference type="GO" id="GO:0008195">
    <property type="term" value="F:phosphatidate phosphatase activity"/>
    <property type="evidence" value="ECO:0007669"/>
    <property type="project" value="InterPro"/>
</dbReference>
<accession>A0AAD7UKY9</accession>
<comment type="caution">
    <text evidence="4">The sequence shown here is derived from an EMBL/GenBank/DDBJ whole genome shotgun (WGS) entry which is preliminary data.</text>
</comment>
<organism evidence="4 5">
    <name type="scientific">Chrysophaeum taylorii</name>
    <dbReference type="NCBI Taxonomy" id="2483200"/>
    <lineage>
        <taxon>Eukaryota</taxon>
        <taxon>Sar</taxon>
        <taxon>Stramenopiles</taxon>
        <taxon>Ochrophyta</taxon>
        <taxon>Pelagophyceae</taxon>
        <taxon>Pelagomonadales</taxon>
        <taxon>Pelagomonadaceae</taxon>
        <taxon>Chrysophaeum</taxon>
    </lineage>
</organism>
<dbReference type="Pfam" id="PF09949">
    <property type="entry name" value="APP1_cat"/>
    <property type="match status" value="1"/>
</dbReference>
<gene>
    <name evidence="4" type="ORF">CTAYLR_003577</name>
</gene>
<feature type="domain" description="Phosphatidate phosphatase APP1 catalytic" evidence="3">
    <location>
        <begin position="332"/>
        <end position="498"/>
    </location>
</feature>
<evidence type="ECO:0000256" key="1">
    <source>
        <dbReference type="SAM" id="MobiDB-lite"/>
    </source>
</evidence>
<feature type="transmembrane region" description="Helical" evidence="2">
    <location>
        <begin position="60"/>
        <end position="77"/>
    </location>
</feature>
<dbReference type="EMBL" id="JAQMWT010000081">
    <property type="protein sequence ID" value="KAJ8611151.1"/>
    <property type="molecule type" value="Genomic_DNA"/>
</dbReference>
<protein>
    <recommendedName>
        <fullName evidence="3">Phosphatidate phosphatase APP1 catalytic domain-containing protein</fullName>
    </recommendedName>
</protein>
<name>A0AAD7UKY9_9STRA</name>
<dbReference type="Proteomes" id="UP001230188">
    <property type="component" value="Unassembled WGS sequence"/>
</dbReference>
<sequence length="672" mass="75427">MKNKVPAFGLCTLVIVGLVSLFQRVGVLFGSACLLALVLVVVFVSSDGSPLLHAQEAENRFWTVVAMLLSTAVFFSEDSPLRIGAWSPLLGIGFVLACTLWISWYDRWLRRRRLSRSLHFSKATSLFGRIDESIDALARVDEALRQLDHYYIPSTITRVWRRREVVRLERVVIETLQDATADELNALLCKVKLGLLVYKLKDEAKIEGARTDLVELLAVQRVADLNVYARVALLDALQQMPLAAHPRAERWVRNVIVWTKADDLTDLKTLTDAKGDIHSFHRLVYVDVTDPQIREDILNHIAREAKIHAAHRLLATRVARERALKAPRGDRKVLSDIDDTLLCSGGHYPAGVDARWPRKTAYPGVLALYRELDLGVKGLKDDWDGDRLGNLVFLSARPHVYADLMERSSYTRFADLVSQRRLHAMPTMLVGDLKSGGEMMMLGDMEPLAQKKAKNFTEFASLYPEFTFVFLGDNGQGDVRAAELMYEHSRSQFERAYIHVVQPIEKTHHRHASFEDAKNAWDASNVVFVDTFLDAAIDAATNQLIRPQGLRRVAIAALSDLDLVKWPPETSDSKKKERREELDAALERTNRVLQTSFGLDPVVPLKEGAEEKPPKPPRIRFSLPAPGSAVKTPMGGGILLRARRDGIAEVALDWRLASRQPAIGFFDVSTIA</sequence>
<dbReference type="InterPro" id="IPR019236">
    <property type="entry name" value="APP1_cat"/>
</dbReference>
<keyword evidence="2" id="KW-0812">Transmembrane</keyword>
<evidence type="ECO:0000256" key="2">
    <source>
        <dbReference type="SAM" id="Phobius"/>
    </source>
</evidence>
<dbReference type="PANTHER" id="PTHR40861:SF1">
    <property type="entry name" value="PHOSPHATIDATE PHOSPHATASE APP1 CATALYTIC DOMAIN-CONTAINING PROTEIN"/>
    <property type="match status" value="1"/>
</dbReference>
<feature type="region of interest" description="Disordered" evidence="1">
    <location>
        <begin position="605"/>
        <end position="626"/>
    </location>
</feature>
<proteinExistence type="predicted"/>
<evidence type="ECO:0000313" key="4">
    <source>
        <dbReference type="EMBL" id="KAJ8611151.1"/>
    </source>
</evidence>
<evidence type="ECO:0000259" key="3">
    <source>
        <dbReference type="Pfam" id="PF09949"/>
    </source>
</evidence>
<dbReference type="PANTHER" id="PTHR40861">
    <property type="entry name" value="DUF2183 DOMAIN-CONTAINING PROTEIN"/>
    <property type="match status" value="1"/>
</dbReference>
<keyword evidence="2" id="KW-0472">Membrane</keyword>
<feature type="transmembrane region" description="Helical" evidence="2">
    <location>
        <begin position="5"/>
        <end position="22"/>
    </location>
</feature>
<feature type="transmembrane region" description="Helical" evidence="2">
    <location>
        <begin position="28"/>
        <end position="48"/>
    </location>
</feature>
<keyword evidence="2" id="KW-1133">Transmembrane helix</keyword>
<evidence type="ECO:0000313" key="5">
    <source>
        <dbReference type="Proteomes" id="UP001230188"/>
    </source>
</evidence>
<reference evidence="4" key="1">
    <citation type="submission" date="2023-01" db="EMBL/GenBank/DDBJ databases">
        <title>Metagenome sequencing of chrysophaentin producing Chrysophaeum taylorii.</title>
        <authorList>
            <person name="Davison J."/>
            <person name="Bewley C."/>
        </authorList>
    </citation>
    <scope>NUCLEOTIDE SEQUENCE</scope>
    <source>
        <strain evidence="4">NIES-1699</strain>
    </source>
</reference>
<keyword evidence="5" id="KW-1185">Reference proteome</keyword>
<dbReference type="AlphaFoldDB" id="A0AAD7UKY9"/>
<feature type="transmembrane region" description="Helical" evidence="2">
    <location>
        <begin position="83"/>
        <end position="105"/>
    </location>
</feature>